<evidence type="ECO:0000313" key="2">
    <source>
        <dbReference type="Proteomes" id="UP000017836"/>
    </source>
</evidence>
<sequence length="167" mass="17737">MHLGSTTWLPNAWVSFIVTAHAPHTVPTCAAQHVPCPTCQLHTLRVLHLTLARLRPAHLASHMPGCHCTSCISHALGALRTPCLTCQATIARLASLAPGHASHALGCHCTSRVSCTPGRALQTSRDSRAKSRLEPCVSCARLPLHVPRLSRARSPTWSGITPGPPGP</sequence>
<dbReference type="Proteomes" id="UP000017836">
    <property type="component" value="Unassembled WGS sequence"/>
</dbReference>
<dbReference type="EMBL" id="KI394195">
    <property type="protein sequence ID" value="ERN04582.1"/>
    <property type="molecule type" value="Genomic_DNA"/>
</dbReference>
<protein>
    <submittedName>
        <fullName evidence="1">Uncharacterized protein</fullName>
    </submittedName>
</protein>
<name>W1P3X7_AMBTC</name>
<reference evidence="2" key="1">
    <citation type="journal article" date="2013" name="Science">
        <title>The Amborella genome and the evolution of flowering plants.</title>
        <authorList>
            <consortium name="Amborella Genome Project"/>
        </authorList>
    </citation>
    <scope>NUCLEOTIDE SEQUENCE [LARGE SCALE GENOMIC DNA]</scope>
</reference>
<organism evidence="1 2">
    <name type="scientific">Amborella trichopoda</name>
    <dbReference type="NCBI Taxonomy" id="13333"/>
    <lineage>
        <taxon>Eukaryota</taxon>
        <taxon>Viridiplantae</taxon>
        <taxon>Streptophyta</taxon>
        <taxon>Embryophyta</taxon>
        <taxon>Tracheophyta</taxon>
        <taxon>Spermatophyta</taxon>
        <taxon>Magnoliopsida</taxon>
        <taxon>Amborellales</taxon>
        <taxon>Amborellaceae</taxon>
        <taxon>Amborella</taxon>
    </lineage>
</organism>
<proteinExistence type="predicted"/>
<dbReference type="HOGENOM" id="CLU_1596737_0_0_1"/>
<dbReference type="AlphaFoldDB" id="W1P3X7"/>
<gene>
    <name evidence="1" type="ORF">AMTR_s00075p00083950</name>
</gene>
<accession>W1P3X7</accession>
<evidence type="ECO:0000313" key="1">
    <source>
        <dbReference type="EMBL" id="ERN04582.1"/>
    </source>
</evidence>
<keyword evidence="2" id="KW-1185">Reference proteome</keyword>
<dbReference type="Gramene" id="ERN04582">
    <property type="protein sequence ID" value="ERN04582"/>
    <property type="gene ID" value="AMTR_s00075p00083950"/>
</dbReference>